<proteinExistence type="predicted"/>
<protein>
    <recommendedName>
        <fullName evidence="1">Gfo/Idh/MocA-like oxidoreductase N-terminal domain-containing protein</fullName>
    </recommendedName>
</protein>
<organism evidence="2 3">
    <name type="scientific">Cellulomonas aerilata</name>
    <dbReference type="NCBI Taxonomy" id="515326"/>
    <lineage>
        <taxon>Bacteria</taxon>
        <taxon>Bacillati</taxon>
        <taxon>Actinomycetota</taxon>
        <taxon>Actinomycetes</taxon>
        <taxon>Micrococcales</taxon>
        <taxon>Cellulomonadaceae</taxon>
        <taxon>Cellulomonas</taxon>
    </lineage>
</organism>
<dbReference type="EMBL" id="BJYY01000001">
    <property type="protein sequence ID" value="GEO32368.1"/>
    <property type="molecule type" value="Genomic_DNA"/>
</dbReference>
<name>A0A512D7A6_9CELL</name>
<gene>
    <name evidence="2" type="ORF">CAE01nite_00930</name>
</gene>
<keyword evidence="3" id="KW-1185">Reference proteome</keyword>
<dbReference type="InterPro" id="IPR000683">
    <property type="entry name" value="Gfo/Idh/MocA-like_OxRdtase_N"/>
</dbReference>
<comment type="caution">
    <text evidence="2">The sequence shown here is derived from an EMBL/GenBank/DDBJ whole genome shotgun (WGS) entry which is preliminary data.</text>
</comment>
<dbReference type="SUPFAM" id="SSF51735">
    <property type="entry name" value="NAD(P)-binding Rossmann-fold domains"/>
    <property type="match status" value="1"/>
</dbReference>
<dbReference type="GO" id="GO:0000166">
    <property type="term" value="F:nucleotide binding"/>
    <property type="evidence" value="ECO:0007669"/>
    <property type="project" value="InterPro"/>
</dbReference>
<dbReference type="InterPro" id="IPR036291">
    <property type="entry name" value="NAD(P)-bd_dom_sf"/>
</dbReference>
<dbReference type="RefSeq" id="WP_146898465.1">
    <property type="nucleotide sequence ID" value="NZ_BAAARM010000001.1"/>
</dbReference>
<dbReference type="Proteomes" id="UP000321181">
    <property type="component" value="Unassembled WGS sequence"/>
</dbReference>
<dbReference type="OrthoDB" id="9772350at2"/>
<dbReference type="AlphaFoldDB" id="A0A512D7A6"/>
<accession>A0A512D7A6</accession>
<dbReference type="Gene3D" id="3.30.360.10">
    <property type="entry name" value="Dihydrodipicolinate Reductase, domain 2"/>
    <property type="match status" value="1"/>
</dbReference>
<evidence type="ECO:0000313" key="3">
    <source>
        <dbReference type="Proteomes" id="UP000321181"/>
    </source>
</evidence>
<sequence length="361" mass="38883">MTPSRPARFGMVGSGFRAHFFQRLARDLPDRFALTGVVSRTAERRAEVEQDWEVPAVGSVAELLAGDRPDFVLLSVPWDVAPVVLGELVAAGMPSITETPPAPDVPGLRALWADVGASGLVQVAEHSPFMPAHAARIEMVRRGHLGRPTSVQVSSTHQYHAVGLVRALLGVGFDEVEVSAKEFVAPLVNPLSRAGWTDDDEPHDATTTLATLDFGDGRSALYDLTDNQSRNRLRGNRLVVRGSHGELIDDRLMRLTGPRTIVESHLIRRQTGVEQDLPGFDLEHLSLDGQVLYRNPFEGARLGDDDIAGASLLAGMAAWVGGGAPPYPLAEGCQDHLVGRAIVESAATGRTVRTAVEPWGR</sequence>
<dbReference type="SUPFAM" id="SSF55347">
    <property type="entry name" value="Glyceraldehyde-3-phosphate dehydrogenase-like, C-terminal domain"/>
    <property type="match status" value="1"/>
</dbReference>
<feature type="domain" description="Gfo/Idh/MocA-like oxidoreductase N-terminal" evidence="1">
    <location>
        <begin position="8"/>
        <end position="113"/>
    </location>
</feature>
<evidence type="ECO:0000259" key="1">
    <source>
        <dbReference type="Pfam" id="PF01408"/>
    </source>
</evidence>
<reference evidence="2 3" key="1">
    <citation type="submission" date="2019-07" db="EMBL/GenBank/DDBJ databases">
        <title>Whole genome shotgun sequence of Cellulomonas aerilata NBRC 106308.</title>
        <authorList>
            <person name="Hosoyama A."/>
            <person name="Uohara A."/>
            <person name="Ohji S."/>
            <person name="Ichikawa N."/>
        </authorList>
    </citation>
    <scope>NUCLEOTIDE SEQUENCE [LARGE SCALE GENOMIC DNA]</scope>
    <source>
        <strain evidence="2 3">NBRC 106308</strain>
    </source>
</reference>
<dbReference type="Pfam" id="PF01408">
    <property type="entry name" value="GFO_IDH_MocA"/>
    <property type="match status" value="1"/>
</dbReference>
<dbReference type="Gene3D" id="3.40.50.720">
    <property type="entry name" value="NAD(P)-binding Rossmann-like Domain"/>
    <property type="match status" value="1"/>
</dbReference>
<evidence type="ECO:0000313" key="2">
    <source>
        <dbReference type="EMBL" id="GEO32368.1"/>
    </source>
</evidence>